<sequence>MRTLEVVMMAKFRLVPALALLAAGCSLLGGGDYQGSRAEEQQTETWEAGEVGRVVVQNVNGEVQVKTGLTATARITRYCTGRDRADAEANLDRVVVSVTVVAGVLTLQVQVPERDPRLFGADIEITVPPTTAVDLQTVSGGIVVTGINAAMQVETTTGNITTHGVRGNIAAASGNGALDIDMAELAAPHAVTLSSGRGDVRLTIPASSSAMFTLTAAGGEVAVTGFDGVFYTVNTPQNKVGVIGTGAGLITATSANGNVTLRAK</sequence>
<dbReference type="EMBL" id="DSBX01000096">
    <property type="protein sequence ID" value="HDQ99147.1"/>
    <property type="molecule type" value="Genomic_DNA"/>
</dbReference>
<organism evidence="3">
    <name type="scientific">candidate division WOR-3 bacterium</name>
    <dbReference type="NCBI Taxonomy" id="2052148"/>
    <lineage>
        <taxon>Bacteria</taxon>
        <taxon>Bacteria division WOR-3</taxon>
    </lineage>
</organism>
<reference evidence="3" key="1">
    <citation type="journal article" date="2020" name="mSystems">
        <title>Genome- and Community-Level Interaction Insights into Carbon Utilization and Element Cycling Functions of Hydrothermarchaeota in Hydrothermal Sediment.</title>
        <authorList>
            <person name="Zhou Z."/>
            <person name="Liu Y."/>
            <person name="Xu W."/>
            <person name="Pan J."/>
            <person name="Luo Z.H."/>
            <person name="Li M."/>
        </authorList>
    </citation>
    <scope>NUCLEOTIDE SEQUENCE [LARGE SCALE GENOMIC DNA]</scope>
    <source>
        <strain evidence="3">SpSt-1182</strain>
    </source>
</reference>
<evidence type="ECO:0000259" key="2">
    <source>
        <dbReference type="Pfam" id="PF13349"/>
    </source>
</evidence>
<feature type="domain" description="DUF4097" evidence="2">
    <location>
        <begin position="112"/>
        <end position="261"/>
    </location>
</feature>
<dbReference type="Pfam" id="PF13349">
    <property type="entry name" value="DUF4097"/>
    <property type="match status" value="1"/>
</dbReference>
<evidence type="ECO:0000256" key="1">
    <source>
        <dbReference type="SAM" id="SignalP"/>
    </source>
</evidence>
<dbReference type="InterPro" id="IPR025164">
    <property type="entry name" value="Toastrack_DUF4097"/>
</dbReference>
<keyword evidence="1" id="KW-0732">Signal</keyword>
<protein>
    <recommendedName>
        <fullName evidence="2">DUF4097 domain-containing protein</fullName>
    </recommendedName>
</protein>
<dbReference type="AlphaFoldDB" id="A0A7V0T4R7"/>
<evidence type="ECO:0000313" key="3">
    <source>
        <dbReference type="EMBL" id="HDQ99147.1"/>
    </source>
</evidence>
<name>A0A7V0T4R7_UNCW3</name>
<comment type="caution">
    <text evidence="3">The sequence shown here is derived from an EMBL/GenBank/DDBJ whole genome shotgun (WGS) entry which is preliminary data.</text>
</comment>
<gene>
    <name evidence="3" type="ORF">ENN51_02520</name>
</gene>
<dbReference type="Proteomes" id="UP000885672">
    <property type="component" value="Unassembled WGS sequence"/>
</dbReference>
<dbReference type="PROSITE" id="PS51257">
    <property type="entry name" value="PROKAR_LIPOPROTEIN"/>
    <property type="match status" value="1"/>
</dbReference>
<accession>A0A7V0T4R7</accession>
<feature type="chain" id="PRO_5030626164" description="DUF4097 domain-containing protein" evidence="1">
    <location>
        <begin position="20"/>
        <end position="264"/>
    </location>
</feature>
<proteinExistence type="predicted"/>
<feature type="signal peptide" evidence="1">
    <location>
        <begin position="1"/>
        <end position="19"/>
    </location>
</feature>